<keyword evidence="3" id="KW-1185">Reference proteome</keyword>
<feature type="region of interest" description="Disordered" evidence="1">
    <location>
        <begin position="1"/>
        <end position="44"/>
    </location>
</feature>
<name>A0AAN8F7G2_TRICO</name>
<evidence type="ECO:0000256" key="1">
    <source>
        <dbReference type="SAM" id="MobiDB-lite"/>
    </source>
</evidence>
<organism evidence="2 3">
    <name type="scientific">Trichostrongylus colubriformis</name>
    <name type="common">Black scour worm</name>
    <dbReference type="NCBI Taxonomy" id="6319"/>
    <lineage>
        <taxon>Eukaryota</taxon>
        <taxon>Metazoa</taxon>
        <taxon>Ecdysozoa</taxon>
        <taxon>Nematoda</taxon>
        <taxon>Chromadorea</taxon>
        <taxon>Rhabditida</taxon>
        <taxon>Rhabditina</taxon>
        <taxon>Rhabditomorpha</taxon>
        <taxon>Strongyloidea</taxon>
        <taxon>Trichostrongylidae</taxon>
        <taxon>Trichostrongylus</taxon>
    </lineage>
</organism>
<evidence type="ECO:0000313" key="3">
    <source>
        <dbReference type="Proteomes" id="UP001331761"/>
    </source>
</evidence>
<dbReference type="EMBL" id="WIXE01014220">
    <property type="protein sequence ID" value="KAK5974456.1"/>
    <property type="molecule type" value="Genomic_DNA"/>
</dbReference>
<comment type="caution">
    <text evidence="2">The sequence shown here is derived from an EMBL/GenBank/DDBJ whole genome shotgun (WGS) entry which is preliminary data.</text>
</comment>
<dbReference type="AlphaFoldDB" id="A0AAN8F7G2"/>
<accession>A0AAN8F7G2</accession>
<sequence>MSAESSDNECGVHQAPTDESSSCTPSSSGASTPSCYARRRISKGKRRQTRSSYLLAIEDRNRLRKLAARKIRLAANAVSALTLLRWEEKIDRKFEKQFERQRVKIQRLKKDSELLRVNQRILKQGCSVLESCATVLQVKLEQDMDAASFAFSSPYDFFVPHS</sequence>
<gene>
    <name evidence="2" type="ORF">GCK32_010677</name>
</gene>
<protein>
    <submittedName>
        <fullName evidence="2">Uncharacterized protein</fullName>
    </submittedName>
</protein>
<evidence type="ECO:0000313" key="2">
    <source>
        <dbReference type="EMBL" id="KAK5974456.1"/>
    </source>
</evidence>
<dbReference type="Proteomes" id="UP001331761">
    <property type="component" value="Unassembled WGS sequence"/>
</dbReference>
<reference evidence="2 3" key="1">
    <citation type="submission" date="2019-10" db="EMBL/GenBank/DDBJ databases">
        <title>Assembly and Annotation for the nematode Trichostrongylus colubriformis.</title>
        <authorList>
            <person name="Martin J."/>
        </authorList>
    </citation>
    <scope>NUCLEOTIDE SEQUENCE [LARGE SCALE GENOMIC DNA]</scope>
    <source>
        <strain evidence="2">G859</strain>
        <tissue evidence="2">Whole worm</tissue>
    </source>
</reference>
<proteinExistence type="predicted"/>
<feature type="compositionally biased region" description="Low complexity" evidence="1">
    <location>
        <begin position="20"/>
        <end position="35"/>
    </location>
</feature>